<dbReference type="Proteomes" id="UP000605259">
    <property type="component" value="Unassembled WGS sequence"/>
</dbReference>
<feature type="transmembrane region" description="Helical" evidence="2">
    <location>
        <begin position="12"/>
        <end position="34"/>
    </location>
</feature>
<dbReference type="Pfam" id="PF07454">
    <property type="entry name" value="SpoIIP"/>
    <property type="match status" value="1"/>
</dbReference>
<feature type="region of interest" description="Disordered" evidence="1">
    <location>
        <begin position="143"/>
        <end position="163"/>
    </location>
</feature>
<comment type="caution">
    <text evidence="3">The sequence shown here is derived from an EMBL/GenBank/DDBJ whole genome shotgun (WGS) entry which is preliminary data.</text>
</comment>
<evidence type="ECO:0000256" key="1">
    <source>
        <dbReference type="SAM" id="MobiDB-lite"/>
    </source>
</evidence>
<keyword evidence="2" id="KW-1133">Transmembrane helix</keyword>
<dbReference type="Gene3D" id="3.40.630.40">
    <property type="entry name" value="Zn-dependent exopeptidases"/>
    <property type="match status" value="1"/>
</dbReference>
<accession>A0A917AVV5</accession>
<sequence>MIYIQNIKIRKLIFILFLIVCFVFLLSSLFVTAMKNTKSFDLNQLLRPLSSDAFMMALEKENHYFAEPYFKENKRDSLSSLALSMTTNIQFDDIRSLIRTELPGYSSFYSPISSDDDFTTMPEEENVTMEELAKEREVDIGSIRKAQESNKPTETPPPTQTTSGKKVAFIYHSHSRESFLPLLPGVTNPDHASSPKANVSLLGERLKSELEKHGIGAEQDKTDIVQLLLNNKLTYGSSYTMSRKVVQEAMKTNNDIQYLIDIHRDSARKNSTTVEINGQTYAKVYFVVGMDNKNYATNLNLATSIHNELNKKYKGISRDVYKKSRKMGNGIYNQDLSPNSLLIEIGGVDNTLDELYRTVDLLAEIISDYYWKDAKVNN</sequence>
<reference evidence="3" key="2">
    <citation type="submission" date="2020-09" db="EMBL/GenBank/DDBJ databases">
        <authorList>
            <person name="Sun Q."/>
            <person name="Zhou Y."/>
        </authorList>
    </citation>
    <scope>NUCLEOTIDE SEQUENCE</scope>
    <source>
        <strain evidence="3">CGMCC 1.12698</strain>
    </source>
</reference>
<evidence type="ECO:0000313" key="3">
    <source>
        <dbReference type="EMBL" id="GGE74517.1"/>
    </source>
</evidence>
<evidence type="ECO:0000256" key="2">
    <source>
        <dbReference type="SAM" id="Phobius"/>
    </source>
</evidence>
<proteinExistence type="predicted"/>
<dbReference type="InterPro" id="IPR010897">
    <property type="entry name" value="Spore_II_P"/>
</dbReference>
<dbReference type="NCBIfam" id="TIGR02867">
    <property type="entry name" value="spore_II_P"/>
    <property type="match status" value="1"/>
</dbReference>
<dbReference type="SUPFAM" id="SSF53187">
    <property type="entry name" value="Zn-dependent exopeptidases"/>
    <property type="match status" value="1"/>
</dbReference>
<gene>
    <name evidence="3" type="primary">spoIIP</name>
    <name evidence="3" type="ORF">GCM10007140_25450</name>
</gene>
<keyword evidence="2" id="KW-0812">Transmembrane</keyword>
<dbReference type="EMBL" id="BMFK01000002">
    <property type="protein sequence ID" value="GGE74517.1"/>
    <property type="molecule type" value="Genomic_DNA"/>
</dbReference>
<evidence type="ECO:0000313" key="4">
    <source>
        <dbReference type="Proteomes" id="UP000605259"/>
    </source>
</evidence>
<dbReference type="AlphaFoldDB" id="A0A917AVV5"/>
<name>A0A917AVV5_9BACI</name>
<protein>
    <submittedName>
        <fullName evidence="3">Stage II sporulation protein P</fullName>
    </submittedName>
</protein>
<organism evidence="3 4">
    <name type="scientific">Priestia taiwanensis</name>
    <dbReference type="NCBI Taxonomy" id="1347902"/>
    <lineage>
        <taxon>Bacteria</taxon>
        <taxon>Bacillati</taxon>
        <taxon>Bacillota</taxon>
        <taxon>Bacilli</taxon>
        <taxon>Bacillales</taxon>
        <taxon>Bacillaceae</taxon>
        <taxon>Priestia</taxon>
    </lineage>
</organism>
<keyword evidence="4" id="KW-1185">Reference proteome</keyword>
<dbReference type="RefSeq" id="WP_188388869.1">
    <property type="nucleotide sequence ID" value="NZ_BMFK01000002.1"/>
</dbReference>
<keyword evidence="2" id="KW-0472">Membrane</keyword>
<reference evidence="3" key="1">
    <citation type="journal article" date="2014" name="Int. J. Syst. Evol. Microbiol.">
        <title>Complete genome sequence of Corynebacterium casei LMG S-19264T (=DSM 44701T), isolated from a smear-ripened cheese.</title>
        <authorList>
            <consortium name="US DOE Joint Genome Institute (JGI-PGF)"/>
            <person name="Walter F."/>
            <person name="Albersmeier A."/>
            <person name="Kalinowski J."/>
            <person name="Ruckert C."/>
        </authorList>
    </citation>
    <scope>NUCLEOTIDE SEQUENCE</scope>
    <source>
        <strain evidence="3">CGMCC 1.12698</strain>
    </source>
</reference>